<dbReference type="Pfam" id="PF15106">
    <property type="entry name" value="TMEM156"/>
    <property type="match status" value="1"/>
</dbReference>
<dbReference type="PANTHER" id="PTHR14788">
    <property type="entry name" value="TRANSMEMBRANE PROTEIN 156"/>
    <property type="match status" value="1"/>
</dbReference>
<keyword evidence="3" id="KW-1185">Reference proteome</keyword>
<dbReference type="AlphaFoldDB" id="A0AAV7WPR4"/>
<proteinExistence type="predicted"/>
<dbReference type="EMBL" id="JANPWB010000001">
    <property type="protein sequence ID" value="KAJ1214751.1"/>
    <property type="molecule type" value="Genomic_DNA"/>
</dbReference>
<comment type="caution">
    <text evidence="2">The sequence shown here is derived from an EMBL/GenBank/DDBJ whole genome shotgun (WGS) entry which is preliminary data.</text>
</comment>
<dbReference type="InterPro" id="IPR029374">
    <property type="entry name" value="TMEM156"/>
</dbReference>
<gene>
    <name evidence="2" type="ORF">NDU88_002367</name>
</gene>
<protein>
    <submittedName>
        <fullName evidence="2">Uncharacterized protein</fullName>
    </submittedName>
</protein>
<keyword evidence="1" id="KW-0812">Transmembrane</keyword>
<reference evidence="2" key="1">
    <citation type="journal article" date="2022" name="bioRxiv">
        <title>Sequencing and chromosome-scale assembly of the giantPleurodeles waltlgenome.</title>
        <authorList>
            <person name="Brown T."/>
            <person name="Elewa A."/>
            <person name="Iarovenko S."/>
            <person name="Subramanian E."/>
            <person name="Araus A.J."/>
            <person name="Petzold A."/>
            <person name="Susuki M."/>
            <person name="Suzuki K.-i.T."/>
            <person name="Hayashi T."/>
            <person name="Toyoda A."/>
            <person name="Oliveira C."/>
            <person name="Osipova E."/>
            <person name="Leigh N.D."/>
            <person name="Simon A."/>
            <person name="Yun M.H."/>
        </authorList>
    </citation>
    <scope>NUCLEOTIDE SEQUENCE</scope>
    <source>
        <strain evidence="2">20211129_DDA</strain>
        <tissue evidence="2">Liver</tissue>
    </source>
</reference>
<accession>A0AAV7WPR4</accession>
<dbReference type="PANTHER" id="PTHR14788:SF5">
    <property type="entry name" value="TRANSMEMBRANE PROTEIN 156"/>
    <property type="match status" value="1"/>
</dbReference>
<organism evidence="2 3">
    <name type="scientific">Pleurodeles waltl</name>
    <name type="common">Iberian ribbed newt</name>
    <dbReference type="NCBI Taxonomy" id="8319"/>
    <lineage>
        <taxon>Eukaryota</taxon>
        <taxon>Metazoa</taxon>
        <taxon>Chordata</taxon>
        <taxon>Craniata</taxon>
        <taxon>Vertebrata</taxon>
        <taxon>Euteleostomi</taxon>
        <taxon>Amphibia</taxon>
        <taxon>Batrachia</taxon>
        <taxon>Caudata</taxon>
        <taxon>Salamandroidea</taxon>
        <taxon>Salamandridae</taxon>
        <taxon>Pleurodelinae</taxon>
        <taxon>Pleurodeles</taxon>
    </lineage>
</organism>
<feature type="transmembrane region" description="Helical" evidence="1">
    <location>
        <begin position="219"/>
        <end position="242"/>
    </location>
</feature>
<evidence type="ECO:0000313" key="2">
    <source>
        <dbReference type="EMBL" id="KAJ1214751.1"/>
    </source>
</evidence>
<evidence type="ECO:0000256" key="1">
    <source>
        <dbReference type="SAM" id="Phobius"/>
    </source>
</evidence>
<sequence length="342" mass="38528">MCRSGAKSTLTKLLTAVGIMFIICLPELFKTHQGSTKVIICSEDCNQDKISYLLSSINIDSLVCLLQQIPPDKTVFLRIYMNYTYTATHRASGACGNTSHDIQPSDWFVCETEGSVNSLYHQLRSQESKSKGSLELNRKNALPVLKHFHFTMSSAEETICESSTTLLQIDFSNSTKSVQAPMENSSFSRVTTMMEDGYDCINISLHLESSISGSICTVWVVWLVLILFVFLLALNIITYKVLQDKESLTRTQYGQRLELAVRHTSVTTDNTEHRPTTDIRRAKTMQVLSGETHRRRSSSFAYLNHNLAPIPECESLQCIESEMTTRSSVMHYSEQDLEEGFG</sequence>
<keyword evidence="1" id="KW-0472">Membrane</keyword>
<keyword evidence="1" id="KW-1133">Transmembrane helix</keyword>
<evidence type="ECO:0000313" key="3">
    <source>
        <dbReference type="Proteomes" id="UP001066276"/>
    </source>
</evidence>
<dbReference type="Proteomes" id="UP001066276">
    <property type="component" value="Chromosome 1_1"/>
</dbReference>
<name>A0AAV7WPR4_PLEWA</name>